<dbReference type="SUPFAM" id="SSF47616">
    <property type="entry name" value="GST C-terminal domain-like"/>
    <property type="match status" value="1"/>
</dbReference>
<comment type="caution">
    <text evidence="4">The sequence shown here is derived from an EMBL/GenBank/DDBJ whole genome shotgun (WGS) entry which is preliminary data.</text>
</comment>
<name>A0A1J5PWL0_9ZZZZ</name>
<gene>
    <name evidence="4" type="primary">nagL_3</name>
    <name evidence="4" type="ORF">GALL_430450</name>
</gene>
<dbReference type="PANTHER" id="PTHR42673">
    <property type="entry name" value="MALEYLACETOACETATE ISOMERASE"/>
    <property type="match status" value="1"/>
</dbReference>
<evidence type="ECO:0000259" key="2">
    <source>
        <dbReference type="PROSITE" id="PS50404"/>
    </source>
</evidence>
<evidence type="ECO:0000256" key="1">
    <source>
        <dbReference type="ARBA" id="ARBA00010007"/>
    </source>
</evidence>
<organism evidence="4">
    <name type="scientific">mine drainage metagenome</name>
    <dbReference type="NCBI Taxonomy" id="410659"/>
    <lineage>
        <taxon>unclassified sequences</taxon>
        <taxon>metagenomes</taxon>
        <taxon>ecological metagenomes</taxon>
    </lineage>
</organism>
<dbReference type="SFLD" id="SFLDS00019">
    <property type="entry name" value="Glutathione_Transferase_(cytos"/>
    <property type="match status" value="1"/>
</dbReference>
<dbReference type="GO" id="GO:0006749">
    <property type="term" value="P:glutathione metabolic process"/>
    <property type="evidence" value="ECO:0007669"/>
    <property type="project" value="TreeGrafter"/>
</dbReference>
<dbReference type="PROSITE" id="PS50404">
    <property type="entry name" value="GST_NTER"/>
    <property type="match status" value="1"/>
</dbReference>
<dbReference type="GO" id="GO:0004364">
    <property type="term" value="F:glutathione transferase activity"/>
    <property type="evidence" value="ECO:0007669"/>
    <property type="project" value="TreeGrafter"/>
</dbReference>
<keyword evidence="4" id="KW-0670">Pyruvate</keyword>
<dbReference type="GO" id="GO:0006559">
    <property type="term" value="P:L-phenylalanine catabolic process"/>
    <property type="evidence" value="ECO:0007669"/>
    <property type="project" value="TreeGrafter"/>
</dbReference>
<dbReference type="Gene3D" id="1.20.1050.10">
    <property type="match status" value="1"/>
</dbReference>
<dbReference type="SFLD" id="SFLDG00358">
    <property type="entry name" value="Main_(cytGST)"/>
    <property type="match status" value="1"/>
</dbReference>
<dbReference type="Pfam" id="PF13410">
    <property type="entry name" value="GST_C_2"/>
    <property type="match status" value="1"/>
</dbReference>
<dbReference type="InterPro" id="IPR005955">
    <property type="entry name" value="GST_Zeta"/>
</dbReference>
<feature type="domain" description="GST C-terminal" evidence="3">
    <location>
        <begin position="86"/>
        <end position="210"/>
    </location>
</feature>
<dbReference type="PROSITE" id="PS50405">
    <property type="entry name" value="GST_CTER"/>
    <property type="match status" value="1"/>
</dbReference>
<dbReference type="InterPro" id="IPR034333">
    <property type="entry name" value="GST_Zeta_N"/>
</dbReference>
<dbReference type="EMBL" id="MLJW01002213">
    <property type="protein sequence ID" value="OIQ75288.1"/>
    <property type="molecule type" value="Genomic_DNA"/>
</dbReference>
<dbReference type="InterPro" id="IPR010987">
    <property type="entry name" value="Glutathione-S-Trfase_C-like"/>
</dbReference>
<sequence length="213" mass="22875">MRLYSFWRSSAAYRVRIALALKGIACEAVAVPLAGGAQHDATYAALNPQQLVPTLVLDDGTVLTQSLAIIDYLEAMHPTPPLLPADPVARAHVIAAAHSVAMDIHPLNNLRLLGELEARFGASAADKQAWMAHWMTLGFAALERMVTPSPFAFGTSPSLADICLIPQLYNARRWQVDVAPYPRLTSIEAACLSLPAFQAAAPDAQPDAPQTQD</sequence>
<dbReference type="Gene3D" id="3.40.30.10">
    <property type="entry name" value="Glutaredoxin"/>
    <property type="match status" value="1"/>
</dbReference>
<reference evidence="4" key="1">
    <citation type="submission" date="2016-10" db="EMBL/GenBank/DDBJ databases">
        <title>Sequence of Gallionella enrichment culture.</title>
        <authorList>
            <person name="Poehlein A."/>
            <person name="Muehling M."/>
            <person name="Daniel R."/>
        </authorList>
    </citation>
    <scope>NUCLEOTIDE SEQUENCE</scope>
</reference>
<dbReference type="InterPro" id="IPR036249">
    <property type="entry name" value="Thioredoxin-like_sf"/>
</dbReference>
<dbReference type="PANTHER" id="PTHR42673:SF21">
    <property type="entry name" value="GLUTATHIONE S-TRANSFERASE YFCF"/>
    <property type="match status" value="1"/>
</dbReference>
<dbReference type="GO" id="GO:0005737">
    <property type="term" value="C:cytoplasm"/>
    <property type="evidence" value="ECO:0007669"/>
    <property type="project" value="InterPro"/>
</dbReference>
<dbReference type="InterPro" id="IPR004045">
    <property type="entry name" value="Glutathione_S-Trfase_N"/>
</dbReference>
<accession>A0A1J5PWL0</accession>
<dbReference type="InterPro" id="IPR034330">
    <property type="entry name" value="GST_Zeta_C"/>
</dbReference>
<dbReference type="GO" id="GO:0016034">
    <property type="term" value="F:maleylacetoacetate isomerase activity"/>
    <property type="evidence" value="ECO:0007669"/>
    <property type="project" value="TreeGrafter"/>
</dbReference>
<dbReference type="Pfam" id="PF13417">
    <property type="entry name" value="GST_N_3"/>
    <property type="match status" value="1"/>
</dbReference>
<dbReference type="EC" id="5.2.1.4" evidence="4"/>
<protein>
    <submittedName>
        <fullName evidence="4">Maleylpyruvate isomerase</fullName>
        <ecNumber evidence="4">5.2.1.4</ecNumber>
    </submittedName>
</protein>
<dbReference type="GO" id="GO:0050077">
    <property type="term" value="F:maleylpyruvate isomerase activity"/>
    <property type="evidence" value="ECO:0007669"/>
    <property type="project" value="UniProtKB-EC"/>
</dbReference>
<dbReference type="InterPro" id="IPR040079">
    <property type="entry name" value="Glutathione_S-Trfase"/>
</dbReference>
<dbReference type="AlphaFoldDB" id="A0A1J5PWL0"/>
<dbReference type="NCBIfam" id="TIGR01262">
    <property type="entry name" value="maiA"/>
    <property type="match status" value="1"/>
</dbReference>
<evidence type="ECO:0000259" key="3">
    <source>
        <dbReference type="PROSITE" id="PS50405"/>
    </source>
</evidence>
<dbReference type="CDD" id="cd03042">
    <property type="entry name" value="GST_N_Zeta"/>
    <property type="match status" value="1"/>
</dbReference>
<keyword evidence="4" id="KW-0413">Isomerase</keyword>
<feature type="domain" description="GST N-terminal" evidence="2">
    <location>
        <begin position="1"/>
        <end position="81"/>
    </location>
</feature>
<dbReference type="CDD" id="cd03191">
    <property type="entry name" value="GST_C_Zeta"/>
    <property type="match status" value="1"/>
</dbReference>
<dbReference type="SUPFAM" id="SSF52833">
    <property type="entry name" value="Thioredoxin-like"/>
    <property type="match status" value="1"/>
</dbReference>
<proteinExistence type="inferred from homology"/>
<dbReference type="InterPro" id="IPR036282">
    <property type="entry name" value="Glutathione-S-Trfase_C_sf"/>
</dbReference>
<evidence type="ECO:0000313" key="4">
    <source>
        <dbReference type="EMBL" id="OIQ75288.1"/>
    </source>
</evidence>
<comment type="similarity">
    <text evidence="1">Belongs to the GST superfamily. Zeta family.</text>
</comment>